<organism evidence="1 2">
    <name type="scientific">Bifidobacterium pullorum subsp. gallinarum</name>
    <dbReference type="NCBI Taxonomy" id="78344"/>
    <lineage>
        <taxon>Bacteria</taxon>
        <taxon>Bacillati</taxon>
        <taxon>Actinomycetota</taxon>
        <taxon>Actinomycetes</taxon>
        <taxon>Bifidobacteriales</taxon>
        <taxon>Bifidobacteriaceae</taxon>
        <taxon>Bifidobacterium</taxon>
    </lineage>
</organism>
<dbReference type="EMBL" id="DYUX01000007">
    <property type="protein sequence ID" value="HJG41114.1"/>
    <property type="molecule type" value="Genomic_DNA"/>
</dbReference>
<dbReference type="RefSeq" id="WP_156098909.1">
    <property type="nucleotide sequence ID" value="NZ_DYUX01000007.1"/>
</dbReference>
<dbReference type="PROSITE" id="PS51257">
    <property type="entry name" value="PROKAR_LIPOPROTEIN"/>
    <property type="match status" value="1"/>
</dbReference>
<evidence type="ECO:0000313" key="2">
    <source>
        <dbReference type="Proteomes" id="UP000786560"/>
    </source>
</evidence>
<dbReference type="AlphaFoldDB" id="A0A921IW90"/>
<reference evidence="1" key="2">
    <citation type="submission" date="2021-09" db="EMBL/GenBank/DDBJ databases">
        <authorList>
            <person name="Gilroy R."/>
        </authorList>
    </citation>
    <scope>NUCLEOTIDE SEQUENCE</scope>
    <source>
        <strain evidence="1">ChiBcolR7-4860</strain>
    </source>
</reference>
<comment type="caution">
    <text evidence="1">The sequence shown here is derived from an EMBL/GenBank/DDBJ whole genome shotgun (WGS) entry which is preliminary data.</text>
</comment>
<dbReference type="Proteomes" id="UP000786560">
    <property type="component" value="Unassembled WGS sequence"/>
</dbReference>
<evidence type="ECO:0000313" key="1">
    <source>
        <dbReference type="EMBL" id="HJG41114.1"/>
    </source>
</evidence>
<reference evidence="1" key="1">
    <citation type="journal article" date="2021" name="PeerJ">
        <title>Extensive microbial diversity within the chicken gut microbiome revealed by metagenomics and culture.</title>
        <authorList>
            <person name="Gilroy R."/>
            <person name="Ravi A."/>
            <person name="Getino M."/>
            <person name="Pursley I."/>
            <person name="Horton D.L."/>
            <person name="Alikhan N.F."/>
            <person name="Baker D."/>
            <person name="Gharbi K."/>
            <person name="Hall N."/>
            <person name="Watson M."/>
            <person name="Adriaenssens E.M."/>
            <person name="Foster-Nyarko E."/>
            <person name="Jarju S."/>
            <person name="Secka A."/>
            <person name="Antonio M."/>
            <person name="Oren A."/>
            <person name="Chaudhuri R.R."/>
            <person name="La Ragione R."/>
            <person name="Hildebrand F."/>
            <person name="Pallen M.J."/>
        </authorList>
    </citation>
    <scope>NUCLEOTIDE SEQUENCE</scope>
    <source>
        <strain evidence="1">ChiBcolR7-4860</strain>
    </source>
</reference>
<evidence type="ECO:0008006" key="3">
    <source>
        <dbReference type="Google" id="ProtNLM"/>
    </source>
</evidence>
<protein>
    <recommendedName>
        <fullName evidence="3">Lipoprotein</fullName>
    </recommendedName>
</protein>
<sequence length="233" mass="26148">MTKTTGRNVAIGMTVAVALMIGVSGCSDSEGLPETSESGARLAPSLSDYAGQLADKFAGSMDERQREAVERVIETGEVSQSDYEQALSDYRQCMIDRGYREIIFLDMGGGIREEAAHQAGTDQQERRYAQDSMACEDAYTTAIDELYRMQVGNPGLLQDHNEAIADCLRRTGQVEPSYDGEQFRREYERYQNRTADSDEWPFSFPEDTPESRVCRVSNGWISMDQSDPTEQLW</sequence>
<name>A0A921IW90_9BIFI</name>
<accession>A0A921IW90</accession>
<proteinExistence type="predicted"/>
<gene>
    <name evidence="1" type="ORF">K8U73_01795</name>
</gene>